<comment type="caution">
    <text evidence="1">The sequence shown here is derived from an EMBL/GenBank/DDBJ whole genome shotgun (WGS) entry which is preliminary data.</text>
</comment>
<proteinExistence type="predicted"/>
<dbReference type="EMBL" id="RBUQ01000184">
    <property type="protein sequence ID" value="RMV36041.1"/>
    <property type="molecule type" value="Genomic_DNA"/>
</dbReference>
<sequence>MAAALISDLKMMTVASLRSLTGRAKSLAGRNTRPAIYPDLTVRNTHLSDDFEKLKIKG</sequence>
<evidence type="ECO:0000313" key="2">
    <source>
        <dbReference type="Proteomes" id="UP000271631"/>
    </source>
</evidence>
<gene>
    <name evidence="1" type="ORF">ALP13_200064</name>
</gene>
<organism evidence="1 2">
    <name type="scientific">Pseudomonas syringae pv. maculicola</name>
    <dbReference type="NCBI Taxonomy" id="59511"/>
    <lineage>
        <taxon>Bacteria</taxon>
        <taxon>Pseudomonadati</taxon>
        <taxon>Pseudomonadota</taxon>
        <taxon>Gammaproteobacteria</taxon>
        <taxon>Pseudomonadales</taxon>
        <taxon>Pseudomonadaceae</taxon>
        <taxon>Pseudomonas</taxon>
    </lineage>
</organism>
<reference evidence="1 2" key="1">
    <citation type="submission" date="2018-08" db="EMBL/GenBank/DDBJ databases">
        <title>Recombination of ecologically and evolutionarily significant loci maintains genetic cohesion in the Pseudomonas syringae species complex.</title>
        <authorList>
            <person name="Dillon M."/>
            <person name="Thakur S."/>
            <person name="Almeida R.N.D."/>
            <person name="Weir B.S."/>
            <person name="Guttman D.S."/>
        </authorList>
    </citation>
    <scope>NUCLEOTIDE SEQUENCE [LARGE SCALE GENOMIC DNA]</scope>
    <source>
        <strain evidence="1 2">ICMP 11281</strain>
    </source>
</reference>
<name>A0A3M6BWX8_PSEYM</name>
<dbReference type="AlphaFoldDB" id="A0A3M6BWX8"/>
<dbReference type="Proteomes" id="UP000271631">
    <property type="component" value="Unassembled WGS sequence"/>
</dbReference>
<evidence type="ECO:0000313" key="1">
    <source>
        <dbReference type="EMBL" id="RMV36041.1"/>
    </source>
</evidence>
<protein>
    <submittedName>
        <fullName evidence="1">Uncharacterized protein</fullName>
    </submittedName>
</protein>
<accession>A0A3M6BWX8</accession>